<dbReference type="RefSeq" id="WP_308355794.1">
    <property type="nucleotide sequence ID" value="NZ_CP129970.2"/>
</dbReference>
<dbReference type="SUPFAM" id="SSF52777">
    <property type="entry name" value="CoA-dependent acyltransferases"/>
    <property type="match status" value="1"/>
</dbReference>
<dbReference type="PANTHER" id="PTHR38474">
    <property type="entry name" value="SLR0299 PROTEIN"/>
    <property type="match status" value="1"/>
</dbReference>
<accession>A0AA51RCS0</accession>
<protein>
    <submittedName>
        <fullName evidence="1">CatA-like O-acetyltransferase</fullName>
    </submittedName>
</protein>
<dbReference type="Pfam" id="PF00302">
    <property type="entry name" value="CAT"/>
    <property type="match status" value="1"/>
</dbReference>
<evidence type="ECO:0000313" key="1">
    <source>
        <dbReference type="EMBL" id="WMN06080.1"/>
    </source>
</evidence>
<dbReference type="InterPro" id="IPR023213">
    <property type="entry name" value="CAT-like_dom_sf"/>
</dbReference>
<dbReference type="EMBL" id="CP129970">
    <property type="protein sequence ID" value="WMN06080.1"/>
    <property type="molecule type" value="Genomic_DNA"/>
</dbReference>
<dbReference type="AlphaFoldDB" id="A0AA51RCS0"/>
<evidence type="ECO:0000313" key="2">
    <source>
        <dbReference type="Proteomes" id="UP001244443"/>
    </source>
</evidence>
<dbReference type="InterPro" id="IPR001707">
    <property type="entry name" value="Cmp_AcTrfase"/>
</dbReference>
<dbReference type="SMART" id="SM01059">
    <property type="entry name" value="CAT"/>
    <property type="match status" value="1"/>
</dbReference>
<keyword evidence="2" id="KW-1185">Reference proteome</keyword>
<proteinExistence type="predicted"/>
<dbReference type="GO" id="GO:0008811">
    <property type="term" value="F:chloramphenicol O-acetyltransferase activity"/>
    <property type="evidence" value="ECO:0007669"/>
    <property type="project" value="InterPro"/>
</dbReference>
<dbReference type="Proteomes" id="UP001244443">
    <property type="component" value="Chromosome"/>
</dbReference>
<sequence>MKKIDFNNHPRSDHFNFFNSFDEPFYGVNINLKCSEAYNYCKENKISFYKYYLHKIIIAVNSVPEMRYRLIEGDVYDVETVHISATVLRSDKTFGYSRMLYSDSFDEFSKNVQSEIDRIENEKGLDLMGGMVDVIHFTAVPWMKFTSISHARNFKFTDSMPKISVGKIFNDNGETFMPFSVHVNHAFVDGYHLGQFIQKLESLIY</sequence>
<name>A0AA51RCS0_9BACT</name>
<reference evidence="1" key="1">
    <citation type="submission" date="2023-08" db="EMBL/GenBank/DDBJ databases">
        <title>Comparative genomics and taxonomic characterization of three novel marine species of genus Marivirga.</title>
        <authorList>
            <person name="Muhammad N."/>
            <person name="Kim S.-G."/>
        </authorList>
    </citation>
    <scope>NUCLEOTIDE SEQUENCE [LARGE SCALE GENOMIC DNA]</scope>
    <source>
        <strain evidence="1">ABR2-2</strain>
    </source>
</reference>
<dbReference type="PANTHER" id="PTHR38474:SF1">
    <property type="entry name" value="SLR0299 PROTEIN"/>
    <property type="match status" value="1"/>
</dbReference>
<gene>
    <name evidence="1" type="ORF">QYS48_31545</name>
</gene>
<dbReference type="Gene3D" id="3.30.559.10">
    <property type="entry name" value="Chloramphenicol acetyltransferase-like domain"/>
    <property type="match status" value="1"/>
</dbReference>
<organism evidence="1 2">
    <name type="scientific">Marivirga arenosa</name>
    <dbReference type="NCBI Taxonomy" id="3059076"/>
    <lineage>
        <taxon>Bacteria</taxon>
        <taxon>Pseudomonadati</taxon>
        <taxon>Bacteroidota</taxon>
        <taxon>Cytophagia</taxon>
        <taxon>Cytophagales</taxon>
        <taxon>Marivirgaceae</taxon>
        <taxon>Marivirga</taxon>
    </lineage>
</organism>